<comment type="caution">
    <text evidence="1">The sequence shown here is derived from an EMBL/GenBank/DDBJ whole genome shotgun (WGS) entry which is preliminary data.</text>
</comment>
<organism evidence="1 2">
    <name type="scientific">Peronosclerospora sorghi</name>
    <dbReference type="NCBI Taxonomy" id="230839"/>
    <lineage>
        <taxon>Eukaryota</taxon>
        <taxon>Sar</taxon>
        <taxon>Stramenopiles</taxon>
        <taxon>Oomycota</taxon>
        <taxon>Peronosporomycetes</taxon>
        <taxon>Peronosporales</taxon>
        <taxon>Peronosporaceae</taxon>
        <taxon>Peronosclerospora</taxon>
    </lineage>
</organism>
<dbReference type="EMBL" id="CM047592">
    <property type="protein sequence ID" value="KAI9917379.1"/>
    <property type="molecule type" value="Genomic_DNA"/>
</dbReference>
<dbReference type="Proteomes" id="UP001163321">
    <property type="component" value="Chromosome 13"/>
</dbReference>
<sequence length="270" mass="30203">MSIFAILNLPSVTPRPRPFHSLDSSTSWNSEALGPRGPSLAEKIAAQFLKPCARTGRIEINPSKQSINFNVRLRQRRDRAQASQRPLTRRQVFPVLALKFRHKIIHQLIVKSSPPKFVSPAVALSSKMPSSILRATHQTCLRPNQRSTYSYSTLQSLPHLSSPDALRIIEIRRHRQDGILHLLATERFGKIAHLVLPVETYSSRLYTVPRLGACSRTHSPLSTTSALISACTSGSVNLRPINRFASRTPYSRHSSPLNSWPRPESAAPCR</sequence>
<name>A0ACC0WEZ4_9STRA</name>
<keyword evidence="2" id="KW-1185">Reference proteome</keyword>
<reference evidence="1 2" key="1">
    <citation type="journal article" date="2022" name="bioRxiv">
        <title>The genome of the oomycete Peronosclerospora sorghi, a cosmopolitan pathogen of maize and sorghum, is inflated with dispersed pseudogenes.</title>
        <authorList>
            <person name="Fletcher K."/>
            <person name="Martin F."/>
            <person name="Isakeit T."/>
            <person name="Cavanaugh K."/>
            <person name="Magill C."/>
            <person name="Michelmore R."/>
        </authorList>
    </citation>
    <scope>NUCLEOTIDE SEQUENCE [LARGE SCALE GENOMIC DNA]</scope>
    <source>
        <strain evidence="1">P6</strain>
    </source>
</reference>
<evidence type="ECO:0000313" key="1">
    <source>
        <dbReference type="EMBL" id="KAI9917379.1"/>
    </source>
</evidence>
<protein>
    <submittedName>
        <fullName evidence="1">Uncharacterized protein</fullName>
    </submittedName>
</protein>
<accession>A0ACC0WEZ4</accession>
<proteinExistence type="predicted"/>
<gene>
    <name evidence="1" type="ORF">PsorP6_013312</name>
</gene>
<evidence type="ECO:0000313" key="2">
    <source>
        <dbReference type="Proteomes" id="UP001163321"/>
    </source>
</evidence>